<organism evidence="7 8">
    <name type="scientific">Hydrogenovibrio crunogenus</name>
    <dbReference type="NCBI Taxonomy" id="39765"/>
    <lineage>
        <taxon>Bacteria</taxon>
        <taxon>Pseudomonadati</taxon>
        <taxon>Pseudomonadota</taxon>
        <taxon>Gammaproteobacteria</taxon>
        <taxon>Thiotrichales</taxon>
        <taxon>Piscirickettsiaceae</taxon>
        <taxon>Hydrogenovibrio</taxon>
    </lineage>
</organism>
<feature type="transmembrane region" description="Helical" evidence="5">
    <location>
        <begin position="154"/>
        <end position="173"/>
    </location>
</feature>
<feature type="domain" description="O-antigen ligase-related" evidence="6">
    <location>
        <begin position="186"/>
        <end position="338"/>
    </location>
</feature>
<feature type="transmembrane region" description="Helical" evidence="5">
    <location>
        <begin position="180"/>
        <end position="196"/>
    </location>
</feature>
<keyword evidence="2 5" id="KW-0812">Transmembrane</keyword>
<feature type="transmembrane region" description="Helical" evidence="5">
    <location>
        <begin position="119"/>
        <end position="139"/>
    </location>
</feature>
<reference evidence="7 8" key="1">
    <citation type="submission" date="2018-08" db="EMBL/GenBank/DDBJ databases">
        <title>Horizontal acquisition of hydrogen conversion ability and other habitat adaptations in Hydrogenovibrio crunogenus strains.</title>
        <authorList>
            <person name="Gonnella G."/>
            <person name="Adam N."/>
            <person name="Perner M."/>
        </authorList>
    </citation>
    <scope>NUCLEOTIDE SEQUENCE [LARGE SCALE GENOMIC DNA]</scope>
    <source>
        <strain evidence="7 8">SP-41</strain>
    </source>
</reference>
<accession>A0A4P7P2K1</accession>
<evidence type="ECO:0000259" key="6">
    <source>
        <dbReference type="Pfam" id="PF04932"/>
    </source>
</evidence>
<feature type="transmembrane region" description="Helical" evidence="5">
    <location>
        <begin position="33"/>
        <end position="49"/>
    </location>
</feature>
<proteinExistence type="predicted"/>
<comment type="subcellular location">
    <subcellularLocation>
        <location evidence="1">Membrane</location>
        <topology evidence="1">Multi-pass membrane protein</topology>
    </subcellularLocation>
</comment>
<sequence length="419" mass="48820">MVERLKMLMNAQNFLFFVLVFFFISAATLYQDLKLIFFLLVFWGMYLFFSKTEKVTLNQPVWYLVILFFMMFVTMTLSVVFQGRIEQLFNFRYENFRDLIFAYFIALVLTRYRFDSDYIFKLVAVVSLYAFVYVLLVIIDSPARGHGLLETPITRGNMGMLLGVMALIAFFGLHEAKWKAIALVGFVSGIMLSFLSGSRGGWLTFLIVAFSLWVVSYKFEKKLFWISTIIFITFVMLIMAVWDYLPIQSRIDQTIHNLNLYLDGNPRTSIGYRFEMWKAAWMAFLERPLFGWGFGSFNSIFAKYAEQGLVVKGMLFGHPHNDYILLLAEKGIFGFVVVLSILIYPFIKLLSLLKTSLQSQNQDKVFLSLMGIVLVESIMEFMLSDQTITMKYQLYFYLVFILLVFASLFQPNKIVNKKI</sequence>
<feature type="transmembrane region" description="Helical" evidence="5">
    <location>
        <begin position="7"/>
        <end position="27"/>
    </location>
</feature>
<dbReference type="RefSeq" id="WP_135796152.1">
    <property type="nucleotide sequence ID" value="NZ_CP032096.1"/>
</dbReference>
<dbReference type="Pfam" id="PF04932">
    <property type="entry name" value="Wzy_C"/>
    <property type="match status" value="1"/>
</dbReference>
<keyword evidence="8" id="KW-1185">Reference proteome</keyword>
<gene>
    <name evidence="7" type="primary">rfaL</name>
    <name evidence="7" type="ORF">GHNINEIG_01602</name>
</gene>
<evidence type="ECO:0000256" key="2">
    <source>
        <dbReference type="ARBA" id="ARBA00022692"/>
    </source>
</evidence>
<dbReference type="GO" id="GO:0016874">
    <property type="term" value="F:ligase activity"/>
    <property type="evidence" value="ECO:0007669"/>
    <property type="project" value="UniProtKB-KW"/>
</dbReference>
<name>A0A4P7P2K1_9GAMM</name>
<dbReference type="AlphaFoldDB" id="A0A4P7P2K1"/>
<feature type="transmembrane region" description="Helical" evidence="5">
    <location>
        <begin position="95"/>
        <end position="112"/>
    </location>
</feature>
<evidence type="ECO:0000313" key="7">
    <source>
        <dbReference type="EMBL" id="QBZ83542.1"/>
    </source>
</evidence>
<dbReference type="EMBL" id="CP032096">
    <property type="protein sequence ID" value="QBZ83542.1"/>
    <property type="molecule type" value="Genomic_DNA"/>
</dbReference>
<evidence type="ECO:0000256" key="1">
    <source>
        <dbReference type="ARBA" id="ARBA00004141"/>
    </source>
</evidence>
<dbReference type="PANTHER" id="PTHR37422:SF17">
    <property type="entry name" value="O-ANTIGEN LIGASE"/>
    <property type="match status" value="1"/>
</dbReference>
<feature type="transmembrane region" description="Helical" evidence="5">
    <location>
        <begin position="332"/>
        <end position="353"/>
    </location>
</feature>
<dbReference type="InterPro" id="IPR007016">
    <property type="entry name" value="O-antigen_ligase-rel_domated"/>
</dbReference>
<feature type="transmembrane region" description="Helical" evidence="5">
    <location>
        <begin position="224"/>
        <end position="242"/>
    </location>
</feature>
<keyword evidence="4 5" id="KW-0472">Membrane</keyword>
<feature type="transmembrane region" description="Helical" evidence="5">
    <location>
        <begin position="61"/>
        <end position="83"/>
    </location>
</feature>
<evidence type="ECO:0000256" key="3">
    <source>
        <dbReference type="ARBA" id="ARBA00022989"/>
    </source>
</evidence>
<evidence type="ECO:0000313" key="8">
    <source>
        <dbReference type="Proteomes" id="UP000296201"/>
    </source>
</evidence>
<dbReference type="Proteomes" id="UP000296201">
    <property type="component" value="Chromosome"/>
</dbReference>
<feature type="transmembrane region" description="Helical" evidence="5">
    <location>
        <begin position="365"/>
        <end position="382"/>
    </location>
</feature>
<protein>
    <submittedName>
        <fullName evidence="7">O-antigen ligase</fullName>
    </submittedName>
</protein>
<keyword evidence="7" id="KW-0436">Ligase</keyword>
<evidence type="ECO:0000256" key="5">
    <source>
        <dbReference type="SAM" id="Phobius"/>
    </source>
</evidence>
<keyword evidence="3 5" id="KW-1133">Transmembrane helix</keyword>
<feature type="transmembrane region" description="Helical" evidence="5">
    <location>
        <begin position="394"/>
        <end position="411"/>
    </location>
</feature>
<dbReference type="GO" id="GO:0016020">
    <property type="term" value="C:membrane"/>
    <property type="evidence" value="ECO:0007669"/>
    <property type="project" value="UniProtKB-SubCell"/>
</dbReference>
<evidence type="ECO:0000256" key="4">
    <source>
        <dbReference type="ARBA" id="ARBA00023136"/>
    </source>
</evidence>
<dbReference type="PANTHER" id="PTHR37422">
    <property type="entry name" value="TEICHURONIC ACID BIOSYNTHESIS PROTEIN TUAE"/>
    <property type="match status" value="1"/>
</dbReference>
<dbReference type="InterPro" id="IPR051533">
    <property type="entry name" value="WaaL-like"/>
</dbReference>
<dbReference type="OrthoDB" id="8576060at2"/>